<keyword evidence="2" id="KW-1185">Reference proteome</keyword>
<protein>
    <submittedName>
        <fullName evidence="1">Uncharacterized protein</fullName>
    </submittedName>
</protein>
<proteinExistence type="predicted"/>
<evidence type="ECO:0000313" key="1">
    <source>
        <dbReference type="EMBL" id="SMO87630.1"/>
    </source>
</evidence>
<dbReference type="EMBL" id="FXTH01000019">
    <property type="protein sequence ID" value="SMO87630.1"/>
    <property type="molecule type" value="Genomic_DNA"/>
</dbReference>
<dbReference type="Proteomes" id="UP000317593">
    <property type="component" value="Unassembled WGS sequence"/>
</dbReference>
<gene>
    <name evidence="1" type="ORF">SAMN06265218_11922</name>
</gene>
<reference evidence="1 2" key="1">
    <citation type="submission" date="2017-05" db="EMBL/GenBank/DDBJ databases">
        <authorList>
            <person name="Varghese N."/>
            <person name="Submissions S."/>
        </authorList>
    </citation>
    <scope>NUCLEOTIDE SEQUENCE [LARGE SCALE GENOMIC DNA]</scope>
    <source>
        <strain evidence="1 2">DSM 21194</strain>
    </source>
</reference>
<evidence type="ECO:0000313" key="2">
    <source>
        <dbReference type="Proteomes" id="UP000317593"/>
    </source>
</evidence>
<sequence>MEDAHNIYLIFYCFKRHDFYTNYEDNRIL</sequence>
<name>A0A521EWX6_9BACT</name>
<accession>A0A521EWX6</accession>
<dbReference type="AlphaFoldDB" id="A0A521EWX6"/>
<organism evidence="1 2">
    <name type="scientific">Fodinibius sediminis</name>
    <dbReference type="NCBI Taxonomy" id="1214077"/>
    <lineage>
        <taxon>Bacteria</taxon>
        <taxon>Pseudomonadati</taxon>
        <taxon>Balneolota</taxon>
        <taxon>Balneolia</taxon>
        <taxon>Balneolales</taxon>
        <taxon>Balneolaceae</taxon>
        <taxon>Fodinibius</taxon>
    </lineage>
</organism>